<keyword evidence="1 2" id="KW-0238">DNA-binding</keyword>
<dbReference type="Gene3D" id="1.10.357.10">
    <property type="entry name" value="Tetracycline Repressor, domain 2"/>
    <property type="match status" value="1"/>
</dbReference>
<dbReference type="PROSITE" id="PS50977">
    <property type="entry name" value="HTH_TETR_2"/>
    <property type="match status" value="1"/>
</dbReference>
<evidence type="ECO:0000256" key="1">
    <source>
        <dbReference type="ARBA" id="ARBA00023125"/>
    </source>
</evidence>
<evidence type="ECO:0000313" key="4">
    <source>
        <dbReference type="EMBL" id="UQZ82713.1"/>
    </source>
</evidence>
<organism evidence="4 5">
    <name type="scientific">Paenibacillus konkukensis</name>
    <dbReference type="NCBI Taxonomy" id="2020716"/>
    <lineage>
        <taxon>Bacteria</taxon>
        <taxon>Bacillati</taxon>
        <taxon>Bacillota</taxon>
        <taxon>Bacilli</taxon>
        <taxon>Bacillales</taxon>
        <taxon>Paenibacillaceae</taxon>
        <taxon>Paenibacillus</taxon>
    </lineage>
</organism>
<dbReference type="PANTHER" id="PTHR43479:SF23">
    <property type="entry name" value="HTH TETR-TYPE DOMAIN-CONTAINING PROTEIN"/>
    <property type="match status" value="1"/>
</dbReference>
<dbReference type="PANTHER" id="PTHR43479">
    <property type="entry name" value="ACREF/ENVCD OPERON REPRESSOR-RELATED"/>
    <property type="match status" value="1"/>
</dbReference>
<evidence type="ECO:0000259" key="3">
    <source>
        <dbReference type="PROSITE" id="PS50977"/>
    </source>
</evidence>
<dbReference type="RefSeq" id="WP_249864820.1">
    <property type="nucleotide sequence ID" value="NZ_CP027059.1"/>
</dbReference>
<sequence length="194" mass="22544">MEKMPPRTDPRVLRTRQLLRDAFIELLHEMDIEKISVNRLTERATINRVTFYLHYRDIPDMLEKMADEMISEIRGVLQKTPASSNSPEEELSVLVHLLEHIAEHAQFYKAVLALKRIPIFTDRLLKLLAELVSARIVELIKEGSRSTDGIQQDIAIWYGSSALIGTIVSWLRNDMPYTPLYLAKQFYLLRTLPR</sequence>
<evidence type="ECO:0000256" key="2">
    <source>
        <dbReference type="PROSITE-ProRule" id="PRU00335"/>
    </source>
</evidence>
<dbReference type="InterPro" id="IPR001647">
    <property type="entry name" value="HTH_TetR"/>
</dbReference>
<dbReference type="GO" id="GO:0003677">
    <property type="term" value="F:DNA binding"/>
    <property type="evidence" value="ECO:0007669"/>
    <property type="project" value="UniProtKB-KW"/>
</dbReference>
<dbReference type="InterPro" id="IPR009057">
    <property type="entry name" value="Homeodomain-like_sf"/>
</dbReference>
<dbReference type="SUPFAM" id="SSF46689">
    <property type="entry name" value="Homeodomain-like"/>
    <property type="match status" value="1"/>
</dbReference>
<accession>A0ABY4RKS9</accession>
<dbReference type="InterPro" id="IPR050624">
    <property type="entry name" value="HTH-type_Tx_Regulator"/>
</dbReference>
<feature type="domain" description="HTH tetR-type" evidence="3">
    <location>
        <begin position="13"/>
        <end position="73"/>
    </location>
</feature>
<feature type="DNA-binding region" description="H-T-H motif" evidence="2">
    <location>
        <begin position="36"/>
        <end position="55"/>
    </location>
</feature>
<proteinExistence type="predicted"/>
<evidence type="ECO:0000313" key="5">
    <source>
        <dbReference type="Proteomes" id="UP001057134"/>
    </source>
</evidence>
<protein>
    <submittedName>
        <fullName evidence="4">DNA-binding transcriptional repressor AcrR</fullName>
    </submittedName>
</protein>
<name>A0ABY4RKS9_9BACL</name>
<dbReference type="InterPro" id="IPR039532">
    <property type="entry name" value="TetR_C_Firmicutes"/>
</dbReference>
<dbReference type="EMBL" id="CP027059">
    <property type="protein sequence ID" value="UQZ82713.1"/>
    <property type="molecule type" value="Genomic_DNA"/>
</dbReference>
<dbReference type="Pfam" id="PF14278">
    <property type="entry name" value="TetR_C_8"/>
    <property type="match status" value="1"/>
</dbReference>
<reference evidence="4" key="1">
    <citation type="submission" date="2018-02" db="EMBL/GenBank/DDBJ databases">
        <authorList>
            <person name="Kim S.-K."/>
            <person name="Jung H.-I."/>
            <person name="Lee S.-W."/>
        </authorList>
    </citation>
    <scope>NUCLEOTIDE SEQUENCE</scope>
    <source>
        <strain evidence="4">SK3146</strain>
    </source>
</reference>
<reference evidence="4" key="2">
    <citation type="journal article" date="2021" name="J Anim Sci Technol">
        <title>Complete genome sequence of Paenibacillus konkukensis sp. nov. SK3146 as a potential probiotic strain.</title>
        <authorList>
            <person name="Jung H.I."/>
            <person name="Park S."/>
            <person name="Niu K.M."/>
            <person name="Lee S.W."/>
            <person name="Kothari D."/>
            <person name="Yi K.J."/>
            <person name="Kim S.K."/>
        </authorList>
    </citation>
    <scope>NUCLEOTIDE SEQUENCE</scope>
    <source>
        <strain evidence="4">SK3146</strain>
    </source>
</reference>
<dbReference type="Proteomes" id="UP001057134">
    <property type="component" value="Chromosome"/>
</dbReference>
<gene>
    <name evidence="4" type="ORF">SK3146_01872</name>
</gene>
<keyword evidence="5" id="KW-1185">Reference proteome</keyword>